<proteinExistence type="predicted"/>
<organism evidence="1 2">
    <name type="scientific">Armadillidium nasatum</name>
    <dbReference type="NCBI Taxonomy" id="96803"/>
    <lineage>
        <taxon>Eukaryota</taxon>
        <taxon>Metazoa</taxon>
        <taxon>Ecdysozoa</taxon>
        <taxon>Arthropoda</taxon>
        <taxon>Crustacea</taxon>
        <taxon>Multicrustacea</taxon>
        <taxon>Malacostraca</taxon>
        <taxon>Eumalacostraca</taxon>
        <taxon>Peracarida</taxon>
        <taxon>Isopoda</taxon>
        <taxon>Oniscidea</taxon>
        <taxon>Crinocheta</taxon>
        <taxon>Armadillidiidae</taxon>
        <taxon>Armadillidium</taxon>
    </lineage>
</organism>
<comment type="caution">
    <text evidence="1">The sequence shown here is derived from an EMBL/GenBank/DDBJ whole genome shotgun (WGS) entry which is preliminary data.</text>
</comment>
<reference evidence="1 2" key="1">
    <citation type="journal article" date="2019" name="PLoS Biol.">
        <title>Sex chromosomes control vertical transmission of feminizing Wolbachia symbionts in an isopod.</title>
        <authorList>
            <person name="Becking T."/>
            <person name="Chebbi M.A."/>
            <person name="Giraud I."/>
            <person name="Moumen B."/>
            <person name="Laverre T."/>
            <person name="Caubet Y."/>
            <person name="Peccoud J."/>
            <person name="Gilbert C."/>
            <person name="Cordaux R."/>
        </authorList>
    </citation>
    <scope>NUCLEOTIDE SEQUENCE [LARGE SCALE GENOMIC DNA]</scope>
    <source>
        <strain evidence="1">ANa2</strain>
        <tissue evidence="1">Whole body excluding digestive tract and cuticle</tissue>
    </source>
</reference>
<dbReference type="AlphaFoldDB" id="A0A5N5TI58"/>
<keyword evidence="2" id="KW-1185">Reference proteome</keyword>
<feature type="non-terminal residue" evidence="1">
    <location>
        <position position="1"/>
    </location>
</feature>
<protein>
    <submittedName>
        <fullName evidence="1">Uncharacterized protein</fullName>
    </submittedName>
</protein>
<gene>
    <name evidence="1" type="ORF">Anas_04571</name>
</gene>
<name>A0A5N5TI58_9CRUS</name>
<evidence type="ECO:0000313" key="1">
    <source>
        <dbReference type="EMBL" id="KAB7506296.1"/>
    </source>
</evidence>
<accession>A0A5N5TI58</accession>
<dbReference type="Proteomes" id="UP000326759">
    <property type="component" value="Unassembled WGS sequence"/>
</dbReference>
<dbReference type="EMBL" id="SEYY01000891">
    <property type="protein sequence ID" value="KAB7506296.1"/>
    <property type="molecule type" value="Genomic_DNA"/>
</dbReference>
<evidence type="ECO:0000313" key="2">
    <source>
        <dbReference type="Proteomes" id="UP000326759"/>
    </source>
</evidence>
<sequence length="107" mass="12154">KSLYALTSRIFSVIHSTSGRQKGFKGFILNDLLMKTEQIPPPSVLKENFKEILRSFDSNVPEAEIVLSSKDTKRKLAENDDVQFECIAEGEPSVNKIQFLRERLTPV</sequence>